<dbReference type="RefSeq" id="WP_190889318.1">
    <property type="nucleotide sequence ID" value="NZ_JACWZY010000022.1"/>
</dbReference>
<evidence type="ECO:0000256" key="1">
    <source>
        <dbReference type="ARBA" id="ARBA00022603"/>
    </source>
</evidence>
<dbReference type="Proteomes" id="UP000598820">
    <property type="component" value="Unassembled WGS sequence"/>
</dbReference>
<evidence type="ECO:0000313" key="4">
    <source>
        <dbReference type="EMBL" id="MBD2703471.1"/>
    </source>
</evidence>
<gene>
    <name evidence="4" type="ORF">IC229_22695</name>
</gene>
<sequence length="206" mass="22527">MTPTRLSFLEKLAQFGQTSDQQATRREEKLLNITPETGPFLALLIKAMGATAILEIGTSNGYSTIWLADAAQNTGGHVTTIEQSAVKADQARENFGQAAVTDTITLLQSPAEAVLPTLSAEEFDFIFLDSNRNQYVGWWNLLFAILKPGGLMVVDNAVSHEAELADFTLLLNQSTSVETSLAPLGNGELLVWKQRSERPDLVVRYT</sequence>
<keyword evidence="2" id="KW-0808">Transferase</keyword>
<dbReference type="EMBL" id="JACWZY010000022">
    <property type="protein sequence ID" value="MBD2703471.1"/>
    <property type="molecule type" value="Genomic_DNA"/>
</dbReference>
<organism evidence="4 5">
    <name type="scientific">Spirosoma profusum</name>
    <dbReference type="NCBI Taxonomy" id="2771354"/>
    <lineage>
        <taxon>Bacteria</taxon>
        <taxon>Pseudomonadati</taxon>
        <taxon>Bacteroidota</taxon>
        <taxon>Cytophagia</taxon>
        <taxon>Cytophagales</taxon>
        <taxon>Cytophagaceae</taxon>
        <taxon>Spirosoma</taxon>
    </lineage>
</organism>
<dbReference type="PANTHER" id="PTHR43167:SF1">
    <property type="entry name" value="PUTATIVE (AFU_ORTHOLOGUE AFUA_6G01830)-RELATED"/>
    <property type="match status" value="1"/>
</dbReference>
<proteinExistence type="predicted"/>
<comment type="caution">
    <text evidence="4">The sequence shown here is derived from an EMBL/GenBank/DDBJ whole genome shotgun (WGS) entry which is preliminary data.</text>
</comment>
<dbReference type="CDD" id="cd02440">
    <property type="entry name" value="AdoMet_MTases"/>
    <property type="match status" value="1"/>
</dbReference>
<keyword evidence="1 4" id="KW-0489">Methyltransferase</keyword>
<keyword evidence="5" id="KW-1185">Reference proteome</keyword>
<evidence type="ECO:0000256" key="2">
    <source>
        <dbReference type="ARBA" id="ARBA00022679"/>
    </source>
</evidence>
<dbReference type="GO" id="GO:0008171">
    <property type="term" value="F:O-methyltransferase activity"/>
    <property type="evidence" value="ECO:0007669"/>
    <property type="project" value="InterPro"/>
</dbReference>
<evidence type="ECO:0000256" key="3">
    <source>
        <dbReference type="ARBA" id="ARBA00022691"/>
    </source>
</evidence>
<evidence type="ECO:0000313" key="5">
    <source>
        <dbReference type="Proteomes" id="UP000598820"/>
    </source>
</evidence>
<dbReference type="Gene3D" id="3.40.50.150">
    <property type="entry name" value="Vaccinia Virus protein VP39"/>
    <property type="match status" value="1"/>
</dbReference>
<dbReference type="Pfam" id="PF01596">
    <property type="entry name" value="Methyltransf_3"/>
    <property type="match status" value="1"/>
</dbReference>
<reference evidence="4" key="1">
    <citation type="submission" date="2020-09" db="EMBL/GenBank/DDBJ databases">
        <authorList>
            <person name="Kim M.K."/>
        </authorList>
    </citation>
    <scope>NUCLEOTIDE SEQUENCE</scope>
    <source>
        <strain evidence="4">BT702</strain>
    </source>
</reference>
<dbReference type="AlphaFoldDB" id="A0A926Y052"/>
<dbReference type="InterPro" id="IPR002935">
    <property type="entry name" value="SAM_O-MeTrfase"/>
</dbReference>
<dbReference type="PROSITE" id="PS51682">
    <property type="entry name" value="SAM_OMT_I"/>
    <property type="match status" value="1"/>
</dbReference>
<accession>A0A926Y052</accession>
<dbReference type="GO" id="GO:0032259">
    <property type="term" value="P:methylation"/>
    <property type="evidence" value="ECO:0007669"/>
    <property type="project" value="UniProtKB-KW"/>
</dbReference>
<protein>
    <submittedName>
        <fullName evidence="4">Class I SAM-dependent methyltransferase</fullName>
    </submittedName>
</protein>
<dbReference type="SUPFAM" id="SSF53335">
    <property type="entry name" value="S-adenosyl-L-methionine-dependent methyltransferases"/>
    <property type="match status" value="1"/>
</dbReference>
<name>A0A926Y052_9BACT</name>
<dbReference type="PANTHER" id="PTHR43167">
    <property type="entry name" value="PUTATIVE (AFU_ORTHOLOGUE AFUA_6G01830)-RELATED"/>
    <property type="match status" value="1"/>
</dbReference>
<keyword evidence="3" id="KW-0949">S-adenosyl-L-methionine</keyword>
<dbReference type="InterPro" id="IPR029063">
    <property type="entry name" value="SAM-dependent_MTases_sf"/>
</dbReference>